<feature type="repeat" description="ANK" evidence="3">
    <location>
        <begin position="801"/>
        <end position="833"/>
    </location>
</feature>
<dbReference type="InterPro" id="IPR056884">
    <property type="entry name" value="NPHP3-like_N"/>
</dbReference>
<dbReference type="Pfam" id="PF24883">
    <property type="entry name" value="NPHP3_N"/>
    <property type="match status" value="1"/>
</dbReference>
<dbReference type="Gene3D" id="1.25.40.20">
    <property type="entry name" value="Ankyrin repeat-containing domain"/>
    <property type="match status" value="5"/>
</dbReference>
<keyword evidence="3" id="KW-0040">ANK repeat</keyword>
<dbReference type="OrthoDB" id="5340910at2759"/>
<reference evidence="6 7" key="1">
    <citation type="journal article" date="2019" name="Sci. Rep.">
        <title>Comparative genomics of chytrid fungi reveal insights into the obligate biotrophic and pathogenic lifestyle of Synchytrium endobioticum.</title>
        <authorList>
            <person name="van de Vossenberg B.T.L.H."/>
            <person name="Warris S."/>
            <person name="Nguyen H.D.T."/>
            <person name="van Gent-Pelzer M.P.E."/>
            <person name="Joly D.L."/>
            <person name="van de Geest H.C."/>
            <person name="Bonants P.J.M."/>
            <person name="Smith D.S."/>
            <person name="Levesque C.A."/>
            <person name="van der Lee T.A.J."/>
        </authorList>
    </citation>
    <scope>NUCLEOTIDE SEQUENCE [LARGE SCALE GENOMIC DNA]</scope>
    <source>
        <strain evidence="6 7">JEL517</strain>
    </source>
</reference>
<dbReference type="Gene3D" id="3.40.50.300">
    <property type="entry name" value="P-loop containing nucleotide triphosphate hydrolases"/>
    <property type="match status" value="1"/>
</dbReference>
<feature type="repeat" description="ANK" evidence="3">
    <location>
        <begin position="700"/>
        <end position="733"/>
    </location>
</feature>
<dbReference type="RefSeq" id="XP_031025651.1">
    <property type="nucleotide sequence ID" value="XM_031168306.1"/>
</dbReference>
<sequence length="1230" mass="135687">MDLRTRLGIVVERENLYTVTAIAPNTTIPQRVTETASGSVLSNVAAEDRPVPAQTGGAGPPSYAYTTSRYKQYRVKLAYTPREPDELELNSGELVTVTETFVDGWARGYLHASGRSGMVPMMSLQELKVSNLTDSQLKDVASIDMSPSIARTTTRTRDEFSDLHAWLNPSDFRLAMFTLKEKRLKATRVWLMDELMEWATKDDQYRVFWLSGVAGVGKSVIAGCFADELQNRNQLAAHFFCKHDELARNDPFQLITTLAFQLAAFDPGIRRALRDLHEAEPNFLVNTPSIGLQFEHLIVKPASAYRGGKAVILIDALDECAVEGSLREKFLQTLAQSVPKLPRNIVLFITSRPSPDLKMQLSEYVPRTMELGDIYNLNDIKLYAMYRMTKLRPILESDQFVDSFADKLSVMAHGLFVWLYLACDTMDKSDNLEGTLAEMENRTLGNDEERMDNIYTRALVASFKGAPESSIKQYTKIVGALVCLRTPMSVEDIAALLGSPSSRVRLNLSRIESLLVMSKSSVRLMHKSVADFITSPDRCIADASPFYIDRQSAEMYLAKKCLDALPLSLKVESIQVQIERLRGITPSSNPALSRYVLNHWCDHLNSVEQLDSELTTILTRTLQHYGRAMLIVAVLKNFPVALKYILKLGGGSYLLKATEKLNCFQTPILFEAATSDHADICETLLEYGGADVDAVNNELERVTALYICSFSHTKRAVVEVLLRHGANIDFRNPVGFTVDTFAAGSAGKAIDIERARRKVKLDESNMDDIMNAARWADLTLLKQLLADNPSIDINYKYPECNNKTLLSVACQYGSFDVVVYLLSIGADPNIANSQNLIPLHHACSFGSVPIVQALIDAGTNLDTEGQERKNVIFSNVFLRPIDWACENGHIEIVRLLLDKGVSPHALGDGKIHPLLYAAMGGSVEVAQLLVEKGVDINYQSRYFGTAIVAGAYLGSQDVVSYLIDIGADTELGWDAPGLEVEALRSPKVSPLMASAIKGHHNIFALLLARSPPGEKSVRLEMRTRDSWCFLYLTPMLLAAMGNEPELVRLMLEYGADVDGATVATSSVVLAGETTPLQNAAYYGRIRISRMLLEAGANIHARGPNRRSSLLMVASSGIIGDRTRADMTRLLRFYKADLDDVDHDGNTAVHLAIGMKATETVKALVELGARLDIVNNLGNSCLHAAARQRAAGMVNLLIDKGADKGIANKEGMSPLQIAVKEGYSELVQLLK</sequence>
<accession>A0A507CAM9</accession>
<dbReference type="InterPro" id="IPR001452">
    <property type="entry name" value="SH3_domain"/>
</dbReference>
<keyword evidence="7" id="KW-1185">Reference proteome</keyword>
<dbReference type="PANTHER" id="PTHR24133">
    <property type="entry name" value="ANKYRIN DOMAIN-CONTAINING"/>
    <property type="match status" value="1"/>
</dbReference>
<evidence type="ECO:0000256" key="4">
    <source>
        <dbReference type="PROSITE-ProRule" id="PRU00192"/>
    </source>
</evidence>
<dbReference type="InterPro" id="IPR052391">
    <property type="entry name" value="E3_Ligase-Neurotoxin"/>
</dbReference>
<dbReference type="EMBL" id="QEAO01000010">
    <property type="protein sequence ID" value="TPX35066.1"/>
    <property type="molecule type" value="Genomic_DNA"/>
</dbReference>
<feature type="repeat" description="ANK" evidence="3">
    <location>
        <begin position="1176"/>
        <end position="1208"/>
    </location>
</feature>
<name>A0A507CAM9_9FUNG</name>
<evidence type="ECO:0000256" key="3">
    <source>
        <dbReference type="PROSITE-ProRule" id="PRU00023"/>
    </source>
</evidence>
<dbReference type="Proteomes" id="UP000319731">
    <property type="component" value="Unassembled WGS sequence"/>
</dbReference>
<keyword evidence="1 4" id="KW-0728">SH3 domain</keyword>
<dbReference type="InterPro" id="IPR027417">
    <property type="entry name" value="P-loop_NTPase"/>
</dbReference>
<dbReference type="Pfam" id="PF12796">
    <property type="entry name" value="Ank_2"/>
    <property type="match status" value="5"/>
</dbReference>
<organism evidence="6 7">
    <name type="scientific">Synchytrium microbalum</name>
    <dbReference type="NCBI Taxonomy" id="1806994"/>
    <lineage>
        <taxon>Eukaryota</taxon>
        <taxon>Fungi</taxon>
        <taxon>Fungi incertae sedis</taxon>
        <taxon>Chytridiomycota</taxon>
        <taxon>Chytridiomycota incertae sedis</taxon>
        <taxon>Chytridiomycetes</taxon>
        <taxon>Synchytriales</taxon>
        <taxon>Synchytriaceae</taxon>
        <taxon>Synchytrium</taxon>
    </lineage>
</organism>
<evidence type="ECO:0000313" key="6">
    <source>
        <dbReference type="EMBL" id="TPX35066.1"/>
    </source>
</evidence>
<dbReference type="SUPFAM" id="SSF50044">
    <property type="entry name" value="SH3-domain"/>
    <property type="match status" value="1"/>
</dbReference>
<keyword evidence="2" id="KW-0677">Repeat</keyword>
<dbReference type="PROSITE" id="PS50002">
    <property type="entry name" value="SH3"/>
    <property type="match status" value="1"/>
</dbReference>
<dbReference type="PROSITE" id="PS50088">
    <property type="entry name" value="ANK_REPEAT"/>
    <property type="match status" value="10"/>
</dbReference>
<evidence type="ECO:0000313" key="7">
    <source>
        <dbReference type="Proteomes" id="UP000319731"/>
    </source>
</evidence>
<dbReference type="SUPFAM" id="SSF52540">
    <property type="entry name" value="P-loop containing nucleoside triphosphate hydrolases"/>
    <property type="match status" value="1"/>
</dbReference>
<feature type="repeat" description="ANK" evidence="3">
    <location>
        <begin position="1143"/>
        <end position="1175"/>
    </location>
</feature>
<evidence type="ECO:0000259" key="5">
    <source>
        <dbReference type="PROSITE" id="PS50002"/>
    </source>
</evidence>
<comment type="caution">
    <text evidence="6">The sequence shown here is derived from an EMBL/GenBank/DDBJ whole genome shotgun (WGS) entry which is preliminary data.</text>
</comment>
<feature type="repeat" description="ANK" evidence="3">
    <location>
        <begin position="834"/>
        <end position="866"/>
    </location>
</feature>
<protein>
    <recommendedName>
        <fullName evidence="5">SH3 domain-containing protein</fullName>
    </recommendedName>
</protein>
<dbReference type="SMART" id="SM00248">
    <property type="entry name" value="ANK"/>
    <property type="match status" value="15"/>
</dbReference>
<feature type="repeat" description="ANK" evidence="3">
    <location>
        <begin position="1209"/>
        <end position="1230"/>
    </location>
</feature>
<gene>
    <name evidence="6" type="ORF">SmJEL517_g02378</name>
</gene>
<dbReference type="InterPro" id="IPR036028">
    <property type="entry name" value="SH3-like_dom_sf"/>
</dbReference>
<dbReference type="AlphaFoldDB" id="A0A507CAM9"/>
<feature type="repeat" description="ANK" evidence="3">
    <location>
        <begin position="880"/>
        <end position="908"/>
    </location>
</feature>
<dbReference type="STRING" id="1806994.A0A507CAM9"/>
<dbReference type="InterPro" id="IPR002110">
    <property type="entry name" value="Ankyrin_rpt"/>
</dbReference>
<feature type="repeat" description="ANK" evidence="3">
    <location>
        <begin position="913"/>
        <end position="941"/>
    </location>
</feature>
<dbReference type="Gene3D" id="2.30.30.40">
    <property type="entry name" value="SH3 Domains"/>
    <property type="match status" value="1"/>
</dbReference>
<feature type="repeat" description="ANK" evidence="3">
    <location>
        <begin position="1033"/>
        <end position="1062"/>
    </location>
</feature>
<dbReference type="PANTHER" id="PTHR24133:SF40">
    <property type="entry name" value="ANKYRIN REPEAT DOMAIN 44"/>
    <property type="match status" value="1"/>
</dbReference>
<dbReference type="InterPro" id="IPR036770">
    <property type="entry name" value="Ankyrin_rpt-contain_sf"/>
</dbReference>
<evidence type="ECO:0000256" key="1">
    <source>
        <dbReference type="ARBA" id="ARBA00022443"/>
    </source>
</evidence>
<dbReference type="SUPFAM" id="SSF48403">
    <property type="entry name" value="Ankyrin repeat"/>
    <property type="match status" value="2"/>
</dbReference>
<dbReference type="SMART" id="SM00326">
    <property type="entry name" value="SH3"/>
    <property type="match status" value="1"/>
</dbReference>
<feature type="domain" description="SH3" evidence="5">
    <location>
        <begin position="68"/>
        <end position="129"/>
    </location>
</feature>
<proteinExistence type="predicted"/>
<evidence type="ECO:0000256" key="2">
    <source>
        <dbReference type="ARBA" id="ARBA00022737"/>
    </source>
</evidence>
<dbReference type="Pfam" id="PF14604">
    <property type="entry name" value="SH3_9"/>
    <property type="match status" value="1"/>
</dbReference>
<dbReference type="PROSITE" id="PS50297">
    <property type="entry name" value="ANK_REP_REGION"/>
    <property type="match status" value="8"/>
</dbReference>
<dbReference type="GeneID" id="42003603"/>
<feature type="repeat" description="ANK" evidence="3">
    <location>
        <begin position="1071"/>
        <end position="1103"/>
    </location>
</feature>